<sequence>MPDLRPAHDVLPLGTAPRPTTSAELLARLRPVLLDLLGPTVEGADRARLDADLDGPDVARLDVDLTGVRVRIGGSGQGSVHGTEHGTADAPETRDVEDVRSREDAVLRRLRVDAHPLLVEDVPVDVVAEAEGLRFRWVEDTAGALGIEPVEPDDAAPLSGHVRVAAPRDAVVETARRLVATELQNLGLTLASLDVELAAGGPRSVTLRGFARVRKGILSASVRATATAEVDAHMVLTVRDLELSSRNPVVAALLLAARGELAKAEGHQVDLVSDLPPGVRLADVRVEVGETLAVTARFA</sequence>
<evidence type="ECO:0000313" key="3">
    <source>
        <dbReference type="Proteomes" id="UP000196228"/>
    </source>
</evidence>
<dbReference type="OrthoDB" id="5142315at2"/>
<feature type="compositionally biased region" description="Basic and acidic residues" evidence="1">
    <location>
        <begin position="82"/>
        <end position="98"/>
    </location>
</feature>
<reference evidence="2 3" key="1">
    <citation type="submission" date="2017-05" db="EMBL/GenBank/DDBJ databases">
        <authorList>
            <person name="Song R."/>
            <person name="Chenine A.L."/>
            <person name="Ruprecht R.M."/>
        </authorList>
    </citation>
    <scope>NUCLEOTIDE SEQUENCE [LARGE SCALE GENOMIC DNA]</scope>
    <source>
        <strain evidence="2 3">PSBB019</strain>
    </source>
</reference>
<dbReference type="EMBL" id="CP021383">
    <property type="protein sequence ID" value="ARU53000.1"/>
    <property type="molecule type" value="Genomic_DNA"/>
</dbReference>
<feature type="region of interest" description="Disordered" evidence="1">
    <location>
        <begin position="73"/>
        <end position="98"/>
    </location>
</feature>
<organism evidence="2 3">
    <name type="scientific">Cellulosimicrobium cellulans</name>
    <name type="common">Arthrobacter luteus</name>
    <dbReference type="NCBI Taxonomy" id="1710"/>
    <lineage>
        <taxon>Bacteria</taxon>
        <taxon>Bacillati</taxon>
        <taxon>Actinomycetota</taxon>
        <taxon>Actinomycetes</taxon>
        <taxon>Micrococcales</taxon>
        <taxon>Promicromonosporaceae</taxon>
        <taxon>Cellulosimicrobium</taxon>
    </lineage>
</organism>
<accession>A0A1Y0HYD1</accession>
<dbReference type="RefSeq" id="WP_087471938.1">
    <property type="nucleotide sequence ID" value="NZ_CP021383.1"/>
</dbReference>
<name>A0A1Y0HYD1_CELCE</name>
<gene>
    <name evidence="2" type="ORF">CBR64_17705</name>
</gene>
<protein>
    <submittedName>
        <fullName evidence="2">Uncharacterized protein</fullName>
    </submittedName>
</protein>
<evidence type="ECO:0000256" key="1">
    <source>
        <dbReference type="SAM" id="MobiDB-lite"/>
    </source>
</evidence>
<dbReference type="Proteomes" id="UP000196228">
    <property type="component" value="Chromosome"/>
</dbReference>
<dbReference type="KEGG" id="cceu:CBR64_17705"/>
<evidence type="ECO:0000313" key="2">
    <source>
        <dbReference type="EMBL" id="ARU53000.1"/>
    </source>
</evidence>
<proteinExistence type="predicted"/>
<dbReference type="AlphaFoldDB" id="A0A1Y0HYD1"/>